<dbReference type="InterPro" id="IPR050834">
    <property type="entry name" value="Glycosyltransf_2"/>
</dbReference>
<dbReference type="Gene3D" id="3.90.550.10">
    <property type="entry name" value="Spore Coat Polysaccharide Biosynthesis Protein SpsA, Chain A"/>
    <property type="match status" value="2"/>
</dbReference>
<accession>A0A0F8Z6T4</accession>
<feature type="domain" description="Glycosyltransferase 2-like" evidence="1">
    <location>
        <begin position="131"/>
        <end position="218"/>
    </location>
</feature>
<dbReference type="CDD" id="cd00761">
    <property type="entry name" value="Glyco_tranf_GTA_type"/>
    <property type="match status" value="1"/>
</dbReference>
<dbReference type="Pfam" id="PF00535">
    <property type="entry name" value="Glycos_transf_2"/>
    <property type="match status" value="1"/>
</dbReference>
<sequence>EYANQIRQRNQLPSTSMFRRQVWERTGGFRTRWLTAEDADFWTRATTLGFKPKFMGRKTSLIYRQRQDSMSRQHKVPDYSLWFPHSQDITKTPFSVDMAPPSHINGGISWHVPSYEPVRIADIIPVGPGHERYVVDAVDSVFAQTFTNWECIVINDTGKELPNLPAWVRIIEAGEGSGPAVARNLGLSVTDAPLFLPLDADDYLQSSALDKLFNAWMIFKGVIYSQWWNDHSGVQTIYDPPEWSASLLLDKGLIHAVTALYPREAWVQMGGFDPNLTHWEDWDFHIRLALAGICATKLPEPLFTYRKHTGFRRESNVADFEEGKRLITAKFPALWEGTGREQFIMACRGCPGGGGGNYPKPPTGPAGLTGSSQVFQAREGYEVLEFMGEQEGTQTFSAPSGTRYRFGNNPGHKIKYVLQRDVEQLMA</sequence>
<dbReference type="PANTHER" id="PTHR43685:SF2">
    <property type="entry name" value="GLYCOSYLTRANSFERASE 2-LIKE DOMAIN-CONTAINING PROTEIN"/>
    <property type="match status" value="1"/>
</dbReference>
<evidence type="ECO:0000313" key="2">
    <source>
        <dbReference type="EMBL" id="KKK89458.1"/>
    </source>
</evidence>
<dbReference type="InterPro" id="IPR029044">
    <property type="entry name" value="Nucleotide-diphossugar_trans"/>
</dbReference>
<protein>
    <recommendedName>
        <fullName evidence="1">Glycosyltransferase 2-like domain-containing protein</fullName>
    </recommendedName>
</protein>
<dbReference type="PANTHER" id="PTHR43685">
    <property type="entry name" value="GLYCOSYLTRANSFERASE"/>
    <property type="match status" value="1"/>
</dbReference>
<organism evidence="2">
    <name type="scientific">marine sediment metagenome</name>
    <dbReference type="NCBI Taxonomy" id="412755"/>
    <lineage>
        <taxon>unclassified sequences</taxon>
        <taxon>metagenomes</taxon>
        <taxon>ecological metagenomes</taxon>
    </lineage>
</organism>
<proteinExistence type="predicted"/>
<name>A0A0F8Z6T4_9ZZZZ</name>
<feature type="non-terminal residue" evidence="2">
    <location>
        <position position="427"/>
    </location>
</feature>
<reference evidence="2" key="1">
    <citation type="journal article" date="2015" name="Nature">
        <title>Complex archaea that bridge the gap between prokaryotes and eukaryotes.</title>
        <authorList>
            <person name="Spang A."/>
            <person name="Saw J.H."/>
            <person name="Jorgensen S.L."/>
            <person name="Zaremba-Niedzwiedzka K."/>
            <person name="Martijn J."/>
            <person name="Lind A.E."/>
            <person name="van Eijk R."/>
            <person name="Schleper C."/>
            <person name="Guy L."/>
            <person name="Ettema T.J."/>
        </authorList>
    </citation>
    <scope>NUCLEOTIDE SEQUENCE</scope>
</reference>
<dbReference type="AlphaFoldDB" id="A0A0F8Z6T4"/>
<feature type="non-terminal residue" evidence="2">
    <location>
        <position position="1"/>
    </location>
</feature>
<gene>
    <name evidence="2" type="ORF">LCGC14_2732890</name>
</gene>
<evidence type="ECO:0000259" key="1">
    <source>
        <dbReference type="Pfam" id="PF00535"/>
    </source>
</evidence>
<comment type="caution">
    <text evidence="2">The sequence shown here is derived from an EMBL/GenBank/DDBJ whole genome shotgun (WGS) entry which is preliminary data.</text>
</comment>
<dbReference type="EMBL" id="LAZR01049519">
    <property type="protein sequence ID" value="KKK89458.1"/>
    <property type="molecule type" value="Genomic_DNA"/>
</dbReference>
<dbReference type="InterPro" id="IPR001173">
    <property type="entry name" value="Glyco_trans_2-like"/>
</dbReference>
<dbReference type="SUPFAM" id="SSF53448">
    <property type="entry name" value="Nucleotide-diphospho-sugar transferases"/>
    <property type="match status" value="2"/>
</dbReference>